<dbReference type="RefSeq" id="WP_119516437.1">
    <property type="nucleotide sequence ID" value="NZ_NQYH01000009.1"/>
</dbReference>
<feature type="domain" description="Leucine-binding protein" evidence="4">
    <location>
        <begin position="25"/>
        <end position="348"/>
    </location>
</feature>
<dbReference type="PANTHER" id="PTHR30483:SF38">
    <property type="entry name" value="BLR7848 PROTEIN"/>
    <property type="match status" value="1"/>
</dbReference>
<evidence type="ECO:0000313" key="5">
    <source>
        <dbReference type="EMBL" id="RIY40356.1"/>
    </source>
</evidence>
<keyword evidence="2 3" id="KW-0732">Signal</keyword>
<feature type="signal peptide" evidence="3">
    <location>
        <begin position="1"/>
        <end position="22"/>
    </location>
</feature>
<dbReference type="Pfam" id="PF13458">
    <property type="entry name" value="Peripla_BP_6"/>
    <property type="match status" value="1"/>
</dbReference>
<dbReference type="Gene3D" id="3.40.50.2300">
    <property type="match status" value="2"/>
</dbReference>
<feature type="chain" id="PRO_5017293587" evidence="3">
    <location>
        <begin position="23"/>
        <end position="382"/>
    </location>
</feature>
<dbReference type="Proteomes" id="UP000266206">
    <property type="component" value="Unassembled WGS sequence"/>
</dbReference>
<protein>
    <submittedName>
        <fullName evidence="5">Branched-chain amino acid ABC transporter substrate-binding protein</fullName>
    </submittedName>
</protein>
<dbReference type="InterPro" id="IPR051010">
    <property type="entry name" value="BCAA_transport"/>
</dbReference>
<proteinExistence type="inferred from homology"/>
<organism evidence="5 6">
    <name type="scientific">Neopusillimonas maritima</name>
    <dbReference type="NCBI Taxonomy" id="2026239"/>
    <lineage>
        <taxon>Bacteria</taxon>
        <taxon>Pseudomonadati</taxon>
        <taxon>Pseudomonadota</taxon>
        <taxon>Betaproteobacteria</taxon>
        <taxon>Burkholderiales</taxon>
        <taxon>Alcaligenaceae</taxon>
        <taxon>Neopusillimonas</taxon>
    </lineage>
</organism>
<evidence type="ECO:0000256" key="2">
    <source>
        <dbReference type="ARBA" id="ARBA00022729"/>
    </source>
</evidence>
<dbReference type="AlphaFoldDB" id="A0A3A1YS84"/>
<comment type="similarity">
    <text evidence="1">Belongs to the leucine-binding protein family.</text>
</comment>
<comment type="caution">
    <text evidence="5">The sequence shown here is derived from an EMBL/GenBank/DDBJ whole genome shotgun (WGS) entry which is preliminary data.</text>
</comment>
<evidence type="ECO:0000256" key="3">
    <source>
        <dbReference type="SAM" id="SignalP"/>
    </source>
</evidence>
<name>A0A3A1YS84_9BURK</name>
<dbReference type="InterPro" id="IPR028082">
    <property type="entry name" value="Peripla_BP_I"/>
</dbReference>
<dbReference type="SUPFAM" id="SSF53822">
    <property type="entry name" value="Periplasmic binding protein-like I"/>
    <property type="match status" value="1"/>
</dbReference>
<evidence type="ECO:0000256" key="1">
    <source>
        <dbReference type="ARBA" id="ARBA00010062"/>
    </source>
</evidence>
<dbReference type="OrthoDB" id="9777352at2"/>
<dbReference type="PANTHER" id="PTHR30483">
    <property type="entry name" value="LEUCINE-SPECIFIC-BINDING PROTEIN"/>
    <property type="match status" value="1"/>
</dbReference>
<accession>A0A3A1YS84</accession>
<reference evidence="5 6" key="1">
    <citation type="submission" date="2017-08" db="EMBL/GenBank/DDBJ databases">
        <title>Pusillimonas indicus sp. nov., a member of the family Alcaligenaceae isolated from surface seawater.</title>
        <authorList>
            <person name="Li J."/>
        </authorList>
    </citation>
    <scope>NUCLEOTIDE SEQUENCE [LARGE SCALE GENOMIC DNA]</scope>
    <source>
        <strain evidence="5 6">L52-1-41</strain>
    </source>
</reference>
<dbReference type="EMBL" id="NQYH01000009">
    <property type="protein sequence ID" value="RIY40356.1"/>
    <property type="molecule type" value="Genomic_DNA"/>
</dbReference>
<evidence type="ECO:0000259" key="4">
    <source>
        <dbReference type="Pfam" id="PF13458"/>
    </source>
</evidence>
<sequence>MSRKLFALMAAVMLSASSVSFAQTPIKIGLTGTFTGPNASNGIPYREAAEVFPATMGGHPVEWIILDDGGDATSAMKNARRFVDVDKVDAIVGSTSSPTAMTLFDIANNSKTSQLAMSPVAISDEKKAFVFNVPQPVSLMSAAIVDDMKKNGVKTAAFIGYADGWGDLNWNIFKEMAPKAGIEVLAEERYNRTDPSVIAQVLKVIAVDPDAVFIGASTTPAVLPHATLRDQGYEGPIYQTHGTVAQAFLDAGGEAVEGARMPTGPMVAADELPDNNPIKQVSLDFIKKYQAKWGDGPVSPFAGYAWDAMLILDAAAEKALATGAKPGTEAFRVALRNGIQSGEEVVGTNGVYRYTPEDHYGLDERARVMITVEDGKFRLLEE</sequence>
<evidence type="ECO:0000313" key="6">
    <source>
        <dbReference type="Proteomes" id="UP000266206"/>
    </source>
</evidence>
<dbReference type="InterPro" id="IPR028081">
    <property type="entry name" value="Leu-bd"/>
</dbReference>
<dbReference type="CDD" id="cd06333">
    <property type="entry name" value="PBP1_ABC_RPA1789-like"/>
    <property type="match status" value="1"/>
</dbReference>
<gene>
    <name evidence="5" type="ORF">CJP73_10845</name>
</gene>